<dbReference type="InterPro" id="IPR014051">
    <property type="entry name" value="Phosphoesterase_HXTX"/>
</dbReference>
<name>A0A1M5YII3_9FIRM</name>
<dbReference type="OrthoDB" id="9789350at2"/>
<feature type="active site" description="Proton acceptor" evidence="2">
    <location>
        <position position="127"/>
    </location>
</feature>
<dbReference type="PANTHER" id="PTHR35561:SF1">
    <property type="entry name" value="RNA 2',3'-CYCLIC PHOSPHODIESTERASE"/>
    <property type="match status" value="1"/>
</dbReference>
<dbReference type="STRING" id="1123281.SAMN02745180_02216"/>
<feature type="short sequence motif" description="HXTX 2" evidence="2">
    <location>
        <begin position="127"/>
        <end position="130"/>
    </location>
</feature>
<dbReference type="EMBL" id="FQXR01000012">
    <property type="protein sequence ID" value="SHI11847.1"/>
    <property type="molecule type" value="Genomic_DNA"/>
</dbReference>
<keyword evidence="1 2" id="KW-0378">Hydrolase</keyword>
<dbReference type="AlphaFoldDB" id="A0A1M5YII3"/>
<protein>
    <recommendedName>
        <fullName evidence="2">RNA 2',3'-cyclic phosphodiesterase</fullName>
        <shortName evidence="2">RNA 2',3'-CPDase</shortName>
        <ecNumber evidence="2">3.1.4.58</ecNumber>
    </recommendedName>
</protein>
<dbReference type="EC" id="3.1.4.58" evidence="2"/>
<sequence length="188" mass="22298">MRSFIALEFEDELKENLVNIQNKIKENSLKGTWTHEDNFHLTLKFLGEIDENSTIDIDKVLEKTCKNHSPINLTFSDLGYFKGERDLRVLWLGTKGDLDKVNALYEEIENEMYYLGFQKENRAFKPHITLGRRVVLNKDFSKIKDIISEDLNYDFTLKKITLMKSEEIMKKRVYTPIKTYNLKKIDHR</sequence>
<keyword evidence="5" id="KW-1185">Reference proteome</keyword>
<dbReference type="Gene3D" id="3.90.1140.10">
    <property type="entry name" value="Cyclic phosphodiesterase"/>
    <property type="match status" value="1"/>
</dbReference>
<feature type="active site" description="Proton donor" evidence="2">
    <location>
        <position position="40"/>
    </location>
</feature>
<dbReference type="GO" id="GO:0004113">
    <property type="term" value="F:2',3'-cyclic-nucleotide 3'-phosphodiesterase activity"/>
    <property type="evidence" value="ECO:0007669"/>
    <property type="project" value="InterPro"/>
</dbReference>
<organism evidence="4 5">
    <name type="scientific">Sporanaerobacter acetigenes DSM 13106</name>
    <dbReference type="NCBI Taxonomy" id="1123281"/>
    <lineage>
        <taxon>Bacteria</taxon>
        <taxon>Bacillati</taxon>
        <taxon>Bacillota</taxon>
        <taxon>Tissierellia</taxon>
        <taxon>Tissierellales</taxon>
        <taxon>Sporanaerobacteraceae</taxon>
        <taxon>Sporanaerobacter</taxon>
    </lineage>
</organism>
<gene>
    <name evidence="4" type="ORF">SAMN02745180_02216</name>
</gene>
<evidence type="ECO:0000313" key="5">
    <source>
        <dbReference type="Proteomes" id="UP000184389"/>
    </source>
</evidence>
<feature type="domain" description="Phosphoesterase HXTX" evidence="3">
    <location>
        <begin position="10"/>
        <end position="91"/>
    </location>
</feature>
<comment type="similarity">
    <text evidence="2">Belongs to the 2H phosphoesterase superfamily. ThpR family.</text>
</comment>
<evidence type="ECO:0000256" key="1">
    <source>
        <dbReference type="ARBA" id="ARBA00022801"/>
    </source>
</evidence>
<reference evidence="4 5" key="1">
    <citation type="submission" date="2016-11" db="EMBL/GenBank/DDBJ databases">
        <authorList>
            <person name="Jaros S."/>
            <person name="Januszkiewicz K."/>
            <person name="Wedrychowicz H."/>
        </authorList>
    </citation>
    <scope>NUCLEOTIDE SEQUENCE [LARGE SCALE GENOMIC DNA]</scope>
    <source>
        <strain evidence="4 5">DSM 13106</strain>
    </source>
</reference>
<dbReference type="InterPro" id="IPR004175">
    <property type="entry name" value="RNA_CPDase"/>
</dbReference>
<comment type="catalytic activity">
    <reaction evidence="2">
        <text>a 3'-end 2',3'-cyclophospho-ribonucleotide-RNA + H2O = a 3'-end 2'-phospho-ribonucleotide-RNA + H(+)</text>
        <dbReference type="Rhea" id="RHEA:11828"/>
        <dbReference type="Rhea" id="RHEA-COMP:10464"/>
        <dbReference type="Rhea" id="RHEA-COMP:17353"/>
        <dbReference type="ChEBI" id="CHEBI:15377"/>
        <dbReference type="ChEBI" id="CHEBI:15378"/>
        <dbReference type="ChEBI" id="CHEBI:83064"/>
        <dbReference type="ChEBI" id="CHEBI:173113"/>
        <dbReference type="EC" id="3.1.4.58"/>
    </reaction>
</comment>
<evidence type="ECO:0000256" key="2">
    <source>
        <dbReference type="HAMAP-Rule" id="MF_01940"/>
    </source>
</evidence>
<evidence type="ECO:0000259" key="3">
    <source>
        <dbReference type="Pfam" id="PF02834"/>
    </source>
</evidence>
<dbReference type="NCBIfam" id="TIGR02258">
    <property type="entry name" value="2_5_ligase"/>
    <property type="match status" value="1"/>
</dbReference>
<dbReference type="SUPFAM" id="SSF55144">
    <property type="entry name" value="LigT-like"/>
    <property type="match status" value="1"/>
</dbReference>
<dbReference type="HAMAP" id="MF_01940">
    <property type="entry name" value="RNA_CPDase"/>
    <property type="match status" value="1"/>
</dbReference>
<dbReference type="RefSeq" id="WP_072744865.1">
    <property type="nucleotide sequence ID" value="NZ_FQXR01000012.1"/>
</dbReference>
<dbReference type="Proteomes" id="UP000184389">
    <property type="component" value="Unassembled WGS sequence"/>
</dbReference>
<dbReference type="PANTHER" id="PTHR35561">
    <property type="entry name" value="RNA 2',3'-CYCLIC PHOSPHODIESTERASE"/>
    <property type="match status" value="1"/>
</dbReference>
<feature type="short sequence motif" description="HXTX 1" evidence="2">
    <location>
        <begin position="40"/>
        <end position="43"/>
    </location>
</feature>
<dbReference type="Pfam" id="PF02834">
    <property type="entry name" value="LigT_PEase"/>
    <property type="match status" value="2"/>
</dbReference>
<keyword evidence="4" id="KW-0436">Ligase</keyword>
<dbReference type="InterPro" id="IPR009097">
    <property type="entry name" value="Cyclic_Pdiesterase"/>
</dbReference>
<dbReference type="GO" id="GO:0008664">
    <property type="term" value="F:RNA 2',3'-cyclic 3'-phosphodiesterase activity"/>
    <property type="evidence" value="ECO:0007669"/>
    <property type="project" value="UniProtKB-EC"/>
</dbReference>
<accession>A0A1M5YII3</accession>
<proteinExistence type="inferred from homology"/>
<dbReference type="GO" id="GO:0016874">
    <property type="term" value="F:ligase activity"/>
    <property type="evidence" value="ECO:0007669"/>
    <property type="project" value="UniProtKB-KW"/>
</dbReference>
<feature type="domain" description="Phosphoesterase HXTX" evidence="3">
    <location>
        <begin position="99"/>
        <end position="167"/>
    </location>
</feature>
<evidence type="ECO:0000313" key="4">
    <source>
        <dbReference type="EMBL" id="SHI11847.1"/>
    </source>
</evidence>
<comment type="function">
    <text evidence="2">Hydrolyzes RNA 2',3'-cyclic phosphodiester to an RNA 2'-phosphomonoester.</text>
</comment>